<dbReference type="Gene3D" id="1.10.8.430">
    <property type="entry name" value="Helical domain of apoptotic protease-activating factors"/>
    <property type="match status" value="1"/>
</dbReference>
<dbReference type="Gene3D" id="3.80.10.10">
    <property type="entry name" value="Ribonuclease Inhibitor"/>
    <property type="match status" value="2"/>
</dbReference>
<evidence type="ECO:0000313" key="7">
    <source>
        <dbReference type="EMBL" id="GMJ01699.1"/>
    </source>
</evidence>
<dbReference type="GO" id="GO:0043531">
    <property type="term" value="F:ADP binding"/>
    <property type="evidence" value="ECO:0007669"/>
    <property type="project" value="InterPro"/>
</dbReference>
<evidence type="ECO:0000259" key="4">
    <source>
        <dbReference type="Pfam" id="PF00931"/>
    </source>
</evidence>
<sequence length="1005" mass="113412">MAGSIASPLLQSLLNRLDSICLSFDDGGDEILTRSRTVVAAVKGLATVAEQRFEMPEEIRRWLTEVKRLAYRLGYLLDDYEQQMRKVRNRKLKSCCFGFLTKTVDRRPIEDVVEKLATLAGEGDWPLESNWRPDLYLRLNSGISSLGLESEIVGRDTDRDKIISLLMSETNEICRVVSIVGVGGVGKTTLARLVYNDESIGRHFRSKCWVSVGNNRGFNVERIGEAICSKNFSNLYDFENGVRIELVGKRFLVVLDNFCIEEMDLWLLLRNLFNVGSYGSAVIITTRSIDVADGLSNMPLYYLQPLHDADCLDLFCRVALLPWEERELLQMSKILVADCRGLPLAVRILGALLPYNGEMGDWLSAAALAFLELQKYTYSSNILPVLRLSYDLLPSNLKQCFAYCSIFPREYWISKDKLLQLWKAEGFLQTSSSSESFYDISEDCFMQLLQRLFFEDIVRDDSGTIFCRMHDVVYDFALTVSSTKCSVMEPESSKNDLEELRHFSLVFESDPSAQLRYLSNKEDLQTLLFLSSKFDSIPETIFSGLSHLHVLDFSQSGISELPVSLGALKHLRHLDASRTHIRKIPETINNLKYLQTLELSECYNLEGLPKTVPQLTNLVNLGISSCCSLTYLPSGIGKLRLLEKLSTFVLGKQSDSAKLNELSELNLQDRLEIKNLENVTKEAEARSAKLYKKASIHSLGLSWGRSDVGNAGMSAIILENLRPPENLREFCLKGYKGSRFPSWMNRGLRDLSSISLISCSCQVLPPLGQLPSLRFLYLKGMSEVRSIGHEFYGDEGFPCLEQFEIYDMPSLEGWKSIQMKKKEGSSGPLSVEAFPCLDKLVVGGCHRLTALPVIPNLRSLALCDSNEMLLCSVVHLPSLSSLVVENFKLEFLNCYFKSLLSIEKLTLYNCDHLDRLFEDNQASSSLKHLSILYCDGLMSLPWDLRSLTSLQRFDVMECRQLNDISVLESLSSLQELSIVGCPMLHSIPSAVHNMIDLQRLVIEGR</sequence>
<dbReference type="SUPFAM" id="SSF52058">
    <property type="entry name" value="L domain-like"/>
    <property type="match status" value="1"/>
</dbReference>
<dbReference type="FunFam" id="1.10.10.10:FF:000322">
    <property type="entry name" value="Probable disease resistance protein At1g63360"/>
    <property type="match status" value="1"/>
</dbReference>
<evidence type="ECO:0000256" key="2">
    <source>
        <dbReference type="ARBA" id="ARBA00022821"/>
    </source>
</evidence>
<evidence type="ECO:0000259" key="5">
    <source>
        <dbReference type="Pfam" id="PF23559"/>
    </source>
</evidence>
<dbReference type="OrthoDB" id="1935327at2759"/>
<keyword evidence="2" id="KW-0611">Plant defense</keyword>
<feature type="domain" description="Disease resistance protein winged helix" evidence="5">
    <location>
        <begin position="406"/>
        <end position="477"/>
    </location>
</feature>
<proteinExistence type="predicted"/>
<dbReference type="Pfam" id="PF23598">
    <property type="entry name" value="LRR_14"/>
    <property type="match status" value="1"/>
</dbReference>
<dbReference type="InterPro" id="IPR058922">
    <property type="entry name" value="WHD_DRP"/>
</dbReference>
<dbReference type="InterPro" id="IPR027417">
    <property type="entry name" value="P-loop_NTPase"/>
</dbReference>
<dbReference type="InterPro" id="IPR032675">
    <property type="entry name" value="LRR_dom_sf"/>
</dbReference>
<keyword evidence="3" id="KW-0175">Coiled coil</keyword>
<comment type="caution">
    <text evidence="7">The sequence shown here is derived from an EMBL/GenBank/DDBJ whole genome shotgun (WGS) entry which is preliminary data.</text>
</comment>
<gene>
    <name evidence="7" type="ORF">HRI_003839100</name>
</gene>
<dbReference type="InterPro" id="IPR055414">
    <property type="entry name" value="LRR_R13L4/SHOC2-like"/>
</dbReference>
<evidence type="ECO:0000259" key="6">
    <source>
        <dbReference type="Pfam" id="PF23598"/>
    </source>
</evidence>
<dbReference type="Pfam" id="PF00931">
    <property type="entry name" value="NB-ARC"/>
    <property type="match status" value="1"/>
</dbReference>
<name>A0A9W7IUV5_HIBTR</name>
<accession>A0A9W7IUV5</accession>
<feature type="domain" description="Disease resistance R13L4/SHOC-2-like LRR" evidence="6">
    <location>
        <begin position="565"/>
        <end position="809"/>
    </location>
</feature>
<evidence type="ECO:0000256" key="1">
    <source>
        <dbReference type="ARBA" id="ARBA00022737"/>
    </source>
</evidence>
<dbReference type="EMBL" id="BSYR01000035">
    <property type="protein sequence ID" value="GMJ01699.1"/>
    <property type="molecule type" value="Genomic_DNA"/>
</dbReference>
<evidence type="ECO:0000313" key="8">
    <source>
        <dbReference type="Proteomes" id="UP001165190"/>
    </source>
</evidence>
<dbReference type="SUPFAM" id="SSF52540">
    <property type="entry name" value="P-loop containing nucleoside triphosphate hydrolases"/>
    <property type="match status" value="1"/>
</dbReference>
<dbReference type="InterPro" id="IPR002182">
    <property type="entry name" value="NB-ARC"/>
</dbReference>
<feature type="coiled-coil region" evidence="3">
    <location>
        <begin position="659"/>
        <end position="693"/>
    </location>
</feature>
<keyword evidence="8" id="KW-1185">Reference proteome</keyword>
<dbReference type="Pfam" id="PF23559">
    <property type="entry name" value="WHD_DRP"/>
    <property type="match status" value="1"/>
</dbReference>
<dbReference type="PANTHER" id="PTHR36766:SF70">
    <property type="entry name" value="DISEASE RESISTANCE PROTEIN RGA4"/>
    <property type="match status" value="1"/>
</dbReference>
<dbReference type="InterPro" id="IPR042197">
    <property type="entry name" value="Apaf_helical"/>
</dbReference>
<dbReference type="PANTHER" id="PTHR36766">
    <property type="entry name" value="PLANT BROAD-SPECTRUM MILDEW RESISTANCE PROTEIN RPW8"/>
    <property type="match status" value="1"/>
</dbReference>
<dbReference type="AlphaFoldDB" id="A0A9W7IUV5"/>
<dbReference type="Gene3D" id="3.40.50.300">
    <property type="entry name" value="P-loop containing nucleotide triphosphate hydrolases"/>
    <property type="match status" value="1"/>
</dbReference>
<reference evidence="7" key="1">
    <citation type="submission" date="2023-05" db="EMBL/GenBank/DDBJ databases">
        <title>Genome and transcriptome analyses reveal genes involved in the formation of fine ridges on petal epidermal cells in Hibiscus trionum.</title>
        <authorList>
            <person name="Koshimizu S."/>
            <person name="Masuda S."/>
            <person name="Ishii T."/>
            <person name="Shirasu K."/>
            <person name="Hoshino A."/>
            <person name="Arita M."/>
        </authorList>
    </citation>
    <scope>NUCLEOTIDE SEQUENCE</scope>
    <source>
        <strain evidence="7">Hamamatsu line</strain>
    </source>
</reference>
<feature type="domain" description="NB-ARC" evidence="4">
    <location>
        <begin position="156"/>
        <end position="319"/>
    </location>
</feature>
<keyword evidence="1" id="KW-0677">Repeat</keyword>
<organism evidence="7 8">
    <name type="scientific">Hibiscus trionum</name>
    <name type="common">Flower of an hour</name>
    <dbReference type="NCBI Taxonomy" id="183268"/>
    <lineage>
        <taxon>Eukaryota</taxon>
        <taxon>Viridiplantae</taxon>
        <taxon>Streptophyta</taxon>
        <taxon>Embryophyta</taxon>
        <taxon>Tracheophyta</taxon>
        <taxon>Spermatophyta</taxon>
        <taxon>Magnoliopsida</taxon>
        <taxon>eudicotyledons</taxon>
        <taxon>Gunneridae</taxon>
        <taxon>Pentapetalae</taxon>
        <taxon>rosids</taxon>
        <taxon>malvids</taxon>
        <taxon>Malvales</taxon>
        <taxon>Malvaceae</taxon>
        <taxon>Malvoideae</taxon>
        <taxon>Hibiscus</taxon>
    </lineage>
</organism>
<dbReference type="Gene3D" id="1.10.10.10">
    <property type="entry name" value="Winged helix-like DNA-binding domain superfamily/Winged helix DNA-binding domain"/>
    <property type="match status" value="1"/>
</dbReference>
<protein>
    <submittedName>
        <fullName evidence="7">Leucine-rich repeat (LRR) protein 1</fullName>
    </submittedName>
</protein>
<dbReference type="PRINTS" id="PR00364">
    <property type="entry name" value="DISEASERSIST"/>
</dbReference>
<evidence type="ECO:0000256" key="3">
    <source>
        <dbReference type="SAM" id="Coils"/>
    </source>
</evidence>
<dbReference type="Proteomes" id="UP001165190">
    <property type="component" value="Unassembled WGS sequence"/>
</dbReference>
<dbReference type="InterPro" id="IPR036388">
    <property type="entry name" value="WH-like_DNA-bd_sf"/>
</dbReference>
<dbReference type="GO" id="GO:0006952">
    <property type="term" value="P:defense response"/>
    <property type="evidence" value="ECO:0007669"/>
    <property type="project" value="UniProtKB-KW"/>
</dbReference>